<dbReference type="STRING" id="62101.AB835_03230"/>
<dbReference type="Pfam" id="PF16868">
    <property type="entry name" value="NMT1_3"/>
    <property type="match status" value="1"/>
</dbReference>
<name>A0A1D2QSB2_9GAMM</name>
<dbReference type="AlphaFoldDB" id="A0A1D2QSB2"/>
<evidence type="ECO:0008006" key="3">
    <source>
        <dbReference type="Google" id="ProtNLM"/>
    </source>
</evidence>
<evidence type="ECO:0000313" key="2">
    <source>
        <dbReference type="Proteomes" id="UP000242502"/>
    </source>
</evidence>
<dbReference type="PANTHER" id="PTHR42941">
    <property type="entry name" value="SLL1037 PROTEIN"/>
    <property type="match status" value="1"/>
</dbReference>
<dbReference type="SUPFAM" id="SSF53850">
    <property type="entry name" value="Periplasmic binding protein-like II"/>
    <property type="match status" value="1"/>
</dbReference>
<gene>
    <name evidence="1" type="ORF">AB835_03230</name>
</gene>
<organism evidence="1 2">
    <name type="scientific">Candidatus Endobugula sertula</name>
    <name type="common">Bugula neritina bacterial symbiont</name>
    <dbReference type="NCBI Taxonomy" id="62101"/>
    <lineage>
        <taxon>Bacteria</taxon>
        <taxon>Pseudomonadati</taxon>
        <taxon>Pseudomonadota</taxon>
        <taxon>Gammaproteobacteria</taxon>
        <taxon>Cellvibrionales</taxon>
        <taxon>Cellvibrionaceae</taxon>
        <taxon>Candidatus Endobugula</taxon>
    </lineage>
</organism>
<evidence type="ECO:0000313" key="1">
    <source>
        <dbReference type="EMBL" id="ODS24469.1"/>
    </source>
</evidence>
<dbReference type="InterPro" id="IPR011852">
    <property type="entry name" value="TRAP_TAXI"/>
</dbReference>
<protein>
    <recommendedName>
        <fullName evidence="3">C4-dicarboxylate ABC transporter substrate-binding protein</fullName>
    </recommendedName>
</protein>
<dbReference type="NCBIfam" id="TIGR02122">
    <property type="entry name" value="TRAP_TAXI"/>
    <property type="match status" value="1"/>
</dbReference>
<accession>A0A1D2QSB2</accession>
<dbReference type="Proteomes" id="UP000242502">
    <property type="component" value="Unassembled WGS sequence"/>
</dbReference>
<sequence>MFFRCLKRNIIFFIVPFFIVIGPNLYAEDIGVIGLITGTIGGTYIQIGENISQLAKQNNIQVNVYPSNGSLENIAAVFERDDVQMALVQSDVLGYLRESQNKKLEKIEENIKMMFPLYNEEIHLLARKEITSIYDLNNKHVGVGGRGSGTNLTGDLLFEVTNVWPRKKYYLEGVSALRALENNQIDAFIYVSGYPVELLQNVDASRFHLVPLGEAVLSEYYLSSEIPAGTYSWQEGVVKTVAVKAVLMSSGFKGKYCNVARQLANVIYSNMEWLYVHGHYKWHEVNLYYDLNKWDRYECVAATYDEK</sequence>
<dbReference type="PANTHER" id="PTHR42941:SF1">
    <property type="entry name" value="SLL1037 PROTEIN"/>
    <property type="match status" value="1"/>
</dbReference>
<reference evidence="1 2" key="1">
    <citation type="journal article" date="2016" name="Appl. Environ. Microbiol.">
        <title>Lack of Overt Genome Reduction in the Bryostatin-Producing Bryozoan Symbiont "Candidatus Endobugula sertula".</title>
        <authorList>
            <person name="Miller I.J."/>
            <person name="Vanee N."/>
            <person name="Fong S.S."/>
            <person name="Lim-Fong G.E."/>
            <person name="Kwan J.C."/>
        </authorList>
    </citation>
    <scope>NUCLEOTIDE SEQUENCE [LARGE SCALE GENOMIC DNA]</scope>
    <source>
        <strain evidence="1">AB1-4</strain>
    </source>
</reference>
<comment type="caution">
    <text evidence="1">The sequence shown here is derived from an EMBL/GenBank/DDBJ whole genome shotgun (WGS) entry which is preliminary data.</text>
</comment>
<proteinExistence type="predicted"/>
<dbReference type="Gene3D" id="3.40.190.10">
    <property type="entry name" value="Periplasmic binding protein-like II"/>
    <property type="match status" value="2"/>
</dbReference>
<dbReference type="EMBL" id="MDLC01000008">
    <property type="protein sequence ID" value="ODS24469.1"/>
    <property type="molecule type" value="Genomic_DNA"/>
</dbReference>